<accession>A0A4Y7RDH1</accession>
<proteinExistence type="predicted"/>
<dbReference type="EMBL" id="QFGA01000001">
    <property type="protein sequence ID" value="TEB06886.1"/>
    <property type="molecule type" value="Genomic_DNA"/>
</dbReference>
<dbReference type="AlphaFoldDB" id="A0A4Y7RDH1"/>
<reference evidence="1 2" key="1">
    <citation type="journal article" date="2018" name="Environ. Microbiol.">
        <title>Novel energy conservation strategies and behaviour of Pelotomaculum schinkii driving syntrophic propionate catabolism.</title>
        <authorList>
            <person name="Hidalgo-Ahumada C.A.P."/>
            <person name="Nobu M.K."/>
            <person name="Narihiro T."/>
            <person name="Tamaki H."/>
            <person name="Liu W.T."/>
            <person name="Kamagata Y."/>
            <person name="Stams A.J.M."/>
            <person name="Imachi H."/>
            <person name="Sousa D.Z."/>
        </authorList>
    </citation>
    <scope>NUCLEOTIDE SEQUENCE [LARGE SCALE GENOMIC DNA]</scope>
    <source>
        <strain evidence="1 2">HH</strain>
    </source>
</reference>
<keyword evidence="2" id="KW-1185">Reference proteome</keyword>
<dbReference type="Proteomes" id="UP000298324">
    <property type="component" value="Unassembled WGS sequence"/>
</dbReference>
<name>A0A4Y7RDH1_9FIRM</name>
<dbReference type="RefSeq" id="WP_190238997.1">
    <property type="nucleotide sequence ID" value="NZ_QFGA01000001.1"/>
</dbReference>
<organism evidence="1 2">
    <name type="scientific">Pelotomaculum schinkii</name>
    <dbReference type="NCBI Taxonomy" id="78350"/>
    <lineage>
        <taxon>Bacteria</taxon>
        <taxon>Bacillati</taxon>
        <taxon>Bacillota</taxon>
        <taxon>Clostridia</taxon>
        <taxon>Eubacteriales</taxon>
        <taxon>Desulfotomaculaceae</taxon>
        <taxon>Pelotomaculum</taxon>
    </lineage>
</organism>
<protein>
    <submittedName>
        <fullName evidence="1">Uncharacterized protein</fullName>
    </submittedName>
</protein>
<comment type="caution">
    <text evidence="1">The sequence shown here is derived from an EMBL/GenBank/DDBJ whole genome shotgun (WGS) entry which is preliminary data.</text>
</comment>
<evidence type="ECO:0000313" key="1">
    <source>
        <dbReference type="EMBL" id="TEB06886.1"/>
    </source>
</evidence>
<evidence type="ECO:0000313" key="2">
    <source>
        <dbReference type="Proteomes" id="UP000298324"/>
    </source>
</evidence>
<sequence>MNYSLITSHIIYDVDEIVEMLEENLDEYVLMEHYLEDQLLESSVILLEEVELDYDPGEAGRFFKKNYLKEEAEDQEFTYLLRNNFPTSIFINGSLVEIEIQDGRIVCLVGDRGELILRTGVESYVISPLFNLYIQPDKGDILFNAIVTVLKQNQDKMKRSEISQESFSMVSGVCLMAMAKINELAVNNYELYLSHDEMLLFGLALNLAGEGGDKDTQATTRSVMEQIKIYFPEIEHISPESFEPSQKMGKLLEFKRHDLNDN</sequence>
<gene>
    <name evidence="1" type="ORF">Psch_00419</name>
</gene>